<keyword evidence="11" id="KW-0325">Glycoprotein</keyword>
<dbReference type="UniPathway" id="UPA00378"/>
<evidence type="ECO:0000256" key="1">
    <source>
        <dbReference type="ARBA" id="ARBA00004447"/>
    </source>
</evidence>
<keyword evidence="4 12" id="KW-0328">Glycosyltransferase</keyword>
<dbReference type="PANTHER" id="PTHR48438:SF1">
    <property type="entry name" value="ALPHA-(1,3)-FUCOSYLTRANSFERASE C-RELATED"/>
    <property type="match status" value="1"/>
</dbReference>
<dbReference type="AlphaFoldDB" id="A0A8J5MN85"/>
<evidence type="ECO:0000256" key="12">
    <source>
        <dbReference type="RuleBase" id="RU003832"/>
    </source>
</evidence>
<dbReference type="Proteomes" id="UP000747542">
    <property type="component" value="Unassembled WGS sequence"/>
</dbReference>
<feature type="domain" description="Fucosyltransferase C-terminal" evidence="15">
    <location>
        <begin position="373"/>
        <end position="556"/>
    </location>
</feature>
<name>A0A8J5MN85_HOMAM</name>
<evidence type="ECO:0000256" key="7">
    <source>
        <dbReference type="ARBA" id="ARBA00022968"/>
    </source>
</evidence>
<keyword evidence="10" id="KW-0472">Membrane</keyword>
<evidence type="ECO:0000256" key="10">
    <source>
        <dbReference type="ARBA" id="ARBA00023136"/>
    </source>
</evidence>
<keyword evidence="6 12" id="KW-0812">Transmembrane</keyword>
<sequence>MQSMFPVWFVSLLLLTIFITLQLQHVVDQSNHCRKLIVPVSVGSKSSHYPHPSLYDYNITQSGADEGFRDMYFAPVLEAYRKVAEKSYAEMPQRRDVSLKEFWKSHFNIADAVFLITSAWKEVTVRCLCAAWRPLWPECVLQRDFEGFEELEEEAVVHEIVSLGNSIGLEVDDDDVEELVEEHSKELSTEELLELHKEENETLKRSLTSEESGEEEDKEESRIIPAKDLKDAFFSWSKLSKLAEDYHPDVGSVQKAISVFNDNVMNYFWKVTSADAVLIHLLSVKSAEKLSEELGTRDQSQPWIMFEPETHFKGNVMFRNDYKLLNGVFNRTMHYRRDSDILMLHGFVVRRGRDASLLPPTWRRQPELHQINNTQKLAVAFISNCKDKSGRLEYIEALKKYAPIDVYGKCGELKCGHSLFTNEGYRIDLEPCMKYAGHHYLFFLAFENALCKDYVSEKLYNLLYYPMVPVVLGGADYSALLPPNSYINAQEYSPQQLAEKLQHLANHPKEYQTYLTWRHYYQPSTVGGSRVLCDLCVRLYDQDLYSHKVIDDFYDWYVKQSNCSANGKV</sequence>
<comment type="similarity">
    <text evidence="3 12">Belongs to the glycosyltransferase 10 family.</text>
</comment>
<feature type="domain" description="Fucosyltransferase N-terminal" evidence="16">
    <location>
        <begin position="266"/>
        <end position="345"/>
    </location>
</feature>
<organism evidence="17 18">
    <name type="scientific">Homarus americanus</name>
    <name type="common">American lobster</name>
    <dbReference type="NCBI Taxonomy" id="6706"/>
    <lineage>
        <taxon>Eukaryota</taxon>
        <taxon>Metazoa</taxon>
        <taxon>Ecdysozoa</taxon>
        <taxon>Arthropoda</taxon>
        <taxon>Crustacea</taxon>
        <taxon>Multicrustacea</taxon>
        <taxon>Malacostraca</taxon>
        <taxon>Eumalacostraca</taxon>
        <taxon>Eucarida</taxon>
        <taxon>Decapoda</taxon>
        <taxon>Pleocyemata</taxon>
        <taxon>Astacidea</taxon>
        <taxon>Nephropoidea</taxon>
        <taxon>Nephropidae</taxon>
        <taxon>Homarus</taxon>
    </lineage>
</organism>
<feature type="compositionally biased region" description="Basic and acidic residues" evidence="13">
    <location>
        <begin position="199"/>
        <end position="208"/>
    </location>
</feature>
<comment type="pathway">
    <text evidence="2">Protein modification; protein glycosylation.</text>
</comment>
<keyword evidence="5 12" id="KW-0808">Transferase</keyword>
<evidence type="ECO:0000256" key="2">
    <source>
        <dbReference type="ARBA" id="ARBA00004922"/>
    </source>
</evidence>
<comment type="subcellular location">
    <subcellularLocation>
        <location evidence="1 12">Golgi apparatus</location>
        <location evidence="1 12">Golgi stack membrane</location>
        <topology evidence="1 12">Single-pass type II membrane protein</topology>
    </subcellularLocation>
</comment>
<gene>
    <name evidence="17" type="primary">FucTC-L4</name>
    <name evidence="17" type="ORF">Hamer_G005758</name>
</gene>
<keyword evidence="9 12" id="KW-0333">Golgi apparatus</keyword>
<evidence type="ECO:0000259" key="15">
    <source>
        <dbReference type="Pfam" id="PF00852"/>
    </source>
</evidence>
<evidence type="ECO:0000313" key="18">
    <source>
        <dbReference type="Proteomes" id="UP000747542"/>
    </source>
</evidence>
<dbReference type="EC" id="2.4.1.-" evidence="12"/>
<evidence type="ECO:0000256" key="14">
    <source>
        <dbReference type="SAM" id="SignalP"/>
    </source>
</evidence>
<dbReference type="FunFam" id="3.40.50.11660:FF:000002">
    <property type="entry name" value="Alpha-(1,3)-fucosyltransferase"/>
    <property type="match status" value="1"/>
</dbReference>
<evidence type="ECO:0000256" key="3">
    <source>
        <dbReference type="ARBA" id="ARBA00008919"/>
    </source>
</evidence>
<dbReference type="InterPro" id="IPR038577">
    <property type="entry name" value="GT10-like_C_sf"/>
</dbReference>
<comment type="caution">
    <text evidence="17">The sequence shown here is derived from an EMBL/GenBank/DDBJ whole genome shotgun (WGS) entry which is preliminary data.</text>
</comment>
<accession>A0A8J5MN85</accession>
<dbReference type="EMBL" id="JAHLQT010037514">
    <property type="protein sequence ID" value="KAG7157342.1"/>
    <property type="molecule type" value="Genomic_DNA"/>
</dbReference>
<keyword evidence="14" id="KW-0732">Signal</keyword>
<evidence type="ECO:0000313" key="17">
    <source>
        <dbReference type="EMBL" id="KAG7157342.1"/>
    </source>
</evidence>
<evidence type="ECO:0000256" key="4">
    <source>
        <dbReference type="ARBA" id="ARBA00022676"/>
    </source>
</evidence>
<dbReference type="PANTHER" id="PTHR48438">
    <property type="entry name" value="ALPHA-(1,3)-FUCOSYLTRANSFERASE C-RELATED"/>
    <property type="match status" value="1"/>
</dbReference>
<dbReference type="Pfam" id="PF00852">
    <property type="entry name" value="Glyco_transf_10"/>
    <property type="match status" value="1"/>
</dbReference>
<dbReference type="Pfam" id="PF17039">
    <property type="entry name" value="Glyco_tran_10_N"/>
    <property type="match status" value="1"/>
</dbReference>
<evidence type="ECO:0000256" key="8">
    <source>
        <dbReference type="ARBA" id="ARBA00022989"/>
    </source>
</evidence>
<protein>
    <recommendedName>
        <fullName evidence="12">Fucosyltransferase</fullName>
        <ecNumber evidence="12">2.4.1.-</ecNumber>
    </recommendedName>
</protein>
<feature type="region of interest" description="Disordered" evidence="13">
    <location>
        <begin position="199"/>
        <end position="221"/>
    </location>
</feature>
<dbReference type="Gene3D" id="3.40.50.11660">
    <property type="entry name" value="Glycosyl transferase family 10, C-terminal domain"/>
    <property type="match status" value="1"/>
</dbReference>
<keyword evidence="18" id="KW-1185">Reference proteome</keyword>
<evidence type="ECO:0000256" key="13">
    <source>
        <dbReference type="SAM" id="MobiDB-lite"/>
    </source>
</evidence>
<proteinExistence type="inferred from homology"/>
<dbReference type="InterPro" id="IPR031481">
    <property type="entry name" value="Glyco_tran_10_N"/>
</dbReference>
<keyword evidence="7" id="KW-0735">Signal-anchor</keyword>
<keyword evidence="8" id="KW-1133">Transmembrane helix</keyword>
<feature type="signal peptide" evidence="14">
    <location>
        <begin position="1"/>
        <end position="29"/>
    </location>
</feature>
<dbReference type="GO" id="GO:0032580">
    <property type="term" value="C:Golgi cisterna membrane"/>
    <property type="evidence" value="ECO:0007669"/>
    <property type="project" value="UniProtKB-SubCell"/>
</dbReference>
<evidence type="ECO:0000256" key="5">
    <source>
        <dbReference type="ARBA" id="ARBA00022679"/>
    </source>
</evidence>
<feature type="chain" id="PRO_5035187396" description="Fucosyltransferase" evidence="14">
    <location>
        <begin position="30"/>
        <end position="569"/>
    </location>
</feature>
<evidence type="ECO:0000256" key="11">
    <source>
        <dbReference type="ARBA" id="ARBA00023180"/>
    </source>
</evidence>
<dbReference type="SUPFAM" id="SSF53756">
    <property type="entry name" value="UDP-Glycosyltransferase/glycogen phosphorylase"/>
    <property type="match status" value="1"/>
</dbReference>
<reference evidence="17" key="1">
    <citation type="journal article" date="2021" name="Sci. Adv.">
        <title>The American lobster genome reveals insights on longevity, neural, and immune adaptations.</title>
        <authorList>
            <person name="Polinski J.M."/>
            <person name="Zimin A.V."/>
            <person name="Clark K.F."/>
            <person name="Kohn A.B."/>
            <person name="Sadowski N."/>
            <person name="Timp W."/>
            <person name="Ptitsyn A."/>
            <person name="Khanna P."/>
            <person name="Romanova D.Y."/>
            <person name="Williams P."/>
            <person name="Greenwood S.J."/>
            <person name="Moroz L.L."/>
            <person name="Walt D.R."/>
            <person name="Bodnar A.G."/>
        </authorList>
    </citation>
    <scope>NUCLEOTIDE SEQUENCE</scope>
    <source>
        <strain evidence="17">GMGI-L3</strain>
    </source>
</reference>
<evidence type="ECO:0000256" key="9">
    <source>
        <dbReference type="ARBA" id="ARBA00023034"/>
    </source>
</evidence>
<evidence type="ECO:0000259" key="16">
    <source>
        <dbReference type="Pfam" id="PF17039"/>
    </source>
</evidence>
<dbReference type="InterPro" id="IPR055270">
    <property type="entry name" value="Glyco_tran_10_C"/>
</dbReference>
<evidence type="ECO:0000256" key="6">
    <source>
        <dbReference type="ARBA" id="ARBA00022692"/>
    </source>
</evidence>
<dbReference type="GO" id="GO:0008417">
    <property type="term" value="F:fucosyltransferase activity"/>
    <property type="evidence" value="ECO:0007669"/>
    <property type="project" value="InterPro"/>
</dbReference>
<dbReference type="InterPro" id="IPR001503">
    <property type="entry name" value="Glyco_trans_10"/>
</dbReference>